<accession>A0ABY7B396</accession>
<name>A0ABY7B396_9PSEU</name>
<proteinExistence type="predicted"/>
<protein>
    <submittedName>
        <fullName evidence="2">DUF2267 domain-containing protein</fullName>
    </submittedName>
</protein>
<dbReference type="InterPro" id="IPR018727">
    <property type="entry name" value="DUF2267"/>
</dbReference>
<sequence length="211" mass="23088">MTHQPDPLSHAEQTARDWLAVIADRLGSDDRHFTYRALRAWLHLVRDRLTVESAAHLAAQLPEFLRGMFYDGWKPNRVPIRFDARTFAQRFAREAAISPGDVPAVAGAISDGLSALFSPGQLDHVFALMPSSLRGELQGEELRPTAPAPRSSGEHVRINALEDSVMALTEAVSALARGLENVPTNEPQGDRAAKAAQEAHRILMSQGTPQT</sequence>
<dbReference type="Proteomes" id="UP001163203">
    <property type="component" value="Chromosome"/>
</dbReference>
<organism evidence="2 3">
    <name type="scientific">Amycolatopsis cynarae</name>
    <dbReference type="NCBI Taxonomy" id="2995223"/>
    <lineage>
        <taxon>Bacteria</taxon>
        <taxon>Bacillati</taxon>
        <taxon>Actinomycetota</taxon>
        <taxon>Actinomycetes</taxon>
        <taxon>Pseudonocardiales</taxon>
        <taxon>Pseudonocardiaceae</taxon>
        <taxon>Amycolatopsis</taxon>
    </lineage>
</organism>
<dbReference type="Pfam" id="PF10025">
    <property type="entry name" value="DUF2267"/>
    <property type="match status" value="1"/>
</dbReference>
<reference evidence="2" key="1">
    <citation type="submission" date="2022-11" db="EMBL/GenBank/DDBJ databases">
        <authorList>
            <person name="Mo P."/>
        </authorList>
    </citation>
    <scope>NUCLEOTIDE SEQUENCE</scope>
    <source>
        <strain evidence="2">HUAS 11-8</strain>
    </source>
</reference>
<feature type="compositionally biased region" description="Basic and acidic residues" evidence="1">
    <location>
        <begin position="188"/>
        <end position="201"/>
    </location>
</feature>
<dbReference type="Gene3D" id="1.10.490.110">
    <property type="entry name" value="Uncharacterized conserved protein DUF2267"/>
    <property type="match status" value="1"/>
</dbReference>
<gene>
    <name evidence="2" type="ORF">ORV05_00940</name>
</gene>
<evidence type="ECO:0000313" key="3">
    <source>
        <dbReference type="Proteomes" id="UP001163203"/>
    </source>
</evidence>
<evidence type="ECO:0000256" key="1">
    <source>
        <dbReference type="SAM" id="MobiDB-lite"/>
    </source>
</evidence>
<keyword evidence="3" id="KW-1185">Reference proteome</keyword>
<dbReference type="RefSeq" id="WP_268756551.1">
    <property type="nucleotide sequence ID" value="NZ_CP113836.1"/>
</dbReference>
<evidence type="ECO:0000313" key="2">
    <source>
        <dbReference type="EMBL" id="WAL66419.1"/>
    </source>
</evidence>
<dbReference type="EMBL" id="CP113836">
    <property type="protein sequence ID" value="WAL66419.1"/>
    <property type="molecule type" value="Genomic_DNA"/>
</dbReference>
<feature type="region of interest" description="Disordered" evidence="1">
    <location>
        <begin position="180"/>
        <end position="211"/>
    </location>
</feature>
<dbReference type="InterPro" id="IPR038282">
    <property type="entry name" value="DUF2267_sf"/>
</dbReference>